<evidence type="ECO:0000313" key="2">
    <source>
        <dbReference type="EMBL" id="PED81110.1"/>
    </source>
</evidence>
<gene>
    <name evidence="2" type="ORF">CON65_18980</name>
</gene>
<dbReference type="EMBL" id="NVOR01000077">
    <property type="protein sequence ID" value="PED81110.1"/>
    <property type="molecule type" value="Genomic_DNA"/>
</dbReference>
<dbReference type="PROSITE" id="PS51186">
    <property type="entry name" value="GNAT"/>
    <property type="match status" value="1"/>
</dbReference>
<dbReference type="InterPro" id="IPR016181">
    <property type="entry name" value="Acyl_CoA_acyltransferase"/>
</dbReference>
<dbReference type="Pfam" id="PF13302">
    <property type="entry name" value="Acetyltransf_3"/>
    <property type="match status" value="1"/>
</dbReference>
<accession>A0AA91VB22</accession>
<sequence>MKLETKRLHIIPCTEETVKIAIQQGYDNGPHIANYVQKLKEDSSLLYWGVWLVVRKKDGMVLGDIGFKGKPNGNKEVEVGYGFLEKYWNKGYATEAVGALIQWAFLTSKVDRIVAETLHDNHGSIRVLEKLNMKKISVTDTMIHWRIEKMS</sequence>
<dbReference type="InterPro" id="IPR000182">
    <property type="entry name" value="GNAT_dom"/>
</dbReference>
<protein>
    <submittedName>
        <fullName evidence="2">GNAT family N-acetyltransferase</fullName>
    </submittedName>
</protein>
<comment type="caution">
    <text evidence="2">The sequence shown here is derived from an EMBL/GenBank/DDBJ whole genome shotgun (WGS) entry which is preliminary data.</text>
</comment>
<organism evidence="2 3">
    <name type="scientific">Bacillus pseudomycoides</name>
    <dbReference type="NCBI Taxonomy" id="64104"/>
    <lineage>
        <taxon>Bacteria</taxon>
        <taxon>Bacillati</taxon>
        <taxon>Bacillota</taxon>
        <taxon>Bacilli</taxon>
        <taxon>Bacillales</taxon>
        <taxon>Bacillaceae</taxon>
        <taxon>Bacillus</taxon>
        <taxon>Bacillus cereus group</taxon>
    </lineage>
</organism>
<feature type="domain" description="N-acetyltransferase" evidence="1">
    <location>
        <begin position="8"/>
        <end position="151"/>
    </location>
</feature>
<dbReference type="PANTHER" id="PTHR43792">
    <property type="entry name" value="GNAT FAMILY, PUTATIVE (AFU_ORTHOLOGUE AFUA_3G00765)-RELATED-RELATED"/>
    <property type="match status" value="1"/>
</dbReference>
<dbReference type="AlphaFoldDB" id="A0AA91VB22"/>
<proteinExistence type="predicted"/>
<dbReference type="Gene3D" id="3.40.630.30">
    <property type="match status" value="1"/>
</dbReference>
<dbReference type="PANTHER" id="PTHR43792:SF13">
    <property type="entry name" value="ACETYLTRANSFERASE"/>
    <property type="match status" value="1"/>
</dbReference>
<name>A0AA91VB22_9BACI</name>
<reference evidence="2 3" key="1">
    <citation type="submission" date="2017-09" db="EMBL/GenBank/DDBJ databases">
        <title>Large-scale bioinformatics analysis of Bacillus genomes uncovers conserved roles of natural products in bacterial physiology.</title>
        <authorList>
            <consortium name="Agbiome Team Llc"/>
            <person name="Bleich R.M."/>
            <person name="Grubbs K.J."/>
            <person name="Santa Maria K.C."/>
            <person name="Allen S.E."/>
            <person name="Farag S."/>
            <person name="Shank E.A."/>
            <person name="Bowers A."/>
        </authorList>
    </citation>
    <scope>NUCLEOTIDE SEQUENCE [LARGE SCALE GENOMIC DNA]</scope>
    <source>
        <strain evidence="2 3">AFS092012</strain>
    </source>
</reference>
<dbReference type="SUPFAM" id="SSF55729">
    <property type="entry name" value="Acyl-CoA N-acyltransferases (Nat)"/>
    <property type="match status" value="1"/>
</dbReference>
<evidence type="ECO:0000313" key="3">
    <source>
        <dbReference type="Proteomes" id="UP000221020"/>
    </source>
</evidence>
<evidence type="ECO:0000259" key="1">
    <source>
        <dbReference type="PROSITE" id="PS51186"/>
    </source>
</evidence>
<dbReference type="Proteomes" id="UP000221020">
    <property type="component" value="Unassembled WGS sequence"/>
</dbReference>
<dbReference type="GO" id="GO:0016747">
    <property type="term" value="F:acyltransferase activity, transferring groups other than amino-acyl groups"/>
    <property type="evidence" value="ECO:0007669"/>
    <property type="project" value="InterPro"/>
</dbReference>
<dbReference type="RefSeq" id="WP_097898973.1">
    <property type="nucleotide sequence ID" value="NZ_NVOR01000077.1"/>
</dbReference>
<dbReference type="InterPro" id="IPR051531">
    <property type="entry name" value="N-acetyltransferase"/>
</dbReference>